<dbReference type="AlphaFoldDB" id="A0A502L064"/>
<gene>
    <name evidence="3" type="ORF">EPA86_08740</name>
</gene>
<dbReference type="PANTHER" id="PTHR38768">
    <property type="entry name" value="UPF0502 PROTEIN YCEH"/>
    <property type="match status" value="1"/>
</dbReference>
<dbReference type="EMBL" id="SAWY01000019">
    <property type="protein sequence ID" value="TPH15651.1"/>
    <property type="molecule type" value="Genomic_DNA"/>
</dbReference>
<dbReference type="Gene3D" id="1.10.10.10">
    <property type="entry name" value="Winged helix-like DNA-binding domain superfamily/Winged helix DNA-binding domain"/>
    <property type="match status" value="2"/>
</dbReference>
<keyword evidence="4" id="KW-1185">Reference proteome</keyword>
<evidence type="ECO:0000313" key="3">
    <source>
        <dbReference type="EMBL" id="TPH15651.1"/>
    </source>
</evidence>
<proteinExistence type="inferred from homology"/>
<dbReference type="InterPro" id="IPR036390">
    <property type="entry name" value="WH_DNA-bd_sf"/>
</dbReference>
<comment type="similarity">
    <text evidence="1">Belongs to the UPF0502 family.</text>
</comment>
<dbReference type="RefSeq" id="WP_140603050.1">
    <property type="nucleotide sequence ID" value="NZ_SAWY01000019.1"/>
</dbReference>
<feature type="coiled-coil region" evidence="2">
    <location>
        <begin position="191"/>
        <end position="218"/>
    </location>
</feature>
<dbReference type="HAMAP" id="MF_01584">
    <property type="entry name" value="UPF0502"/>
    <property type="match status" value="1"/>
</dbReference>
<keyword evidence="2" id="KW-0175">Coiled coil</keyword>
<organism evidence="3 4">
    <name type="scientific">Litorilituus lipolyticus</name>
    <dbReference type="NCBI Taxonomy" id="2491017"/>
    <lineage>
        <taxon>Bacteria</taxon>
        <taxon>Pseudomonadati</taxon>
        <taxon>Pseudomonadota</taxon>
        <taxon>Gammaproteobacteria</taxon>
        <taxon>Alteromonadales</taxon>
        <taxon>Colwelliaceae</taxon>
        <taxon>Litorilituus</taxon>
    </lineage>
</organism>
<reference evidence="3 4" key="1">
    <citation type="submission" date="2019-01" db="EMBL/GenBank/DDBJ databases">
        <title>Litorilituus lipolytica sp. nov., isolated from intertidal sand of the Yellow Sea in China.</title>
        <authorList>
            <person name="Liu A."/>
        </authorList>
    </citation>
    <scope>NUCLEOTIDE SEQUENCE [LARGE SCALE GENOMIC DNA]</scope>
    <source>
        <strain evidence="3 4">RZ04</strain>
    </source>
</reference>
<comment type="caution">
    <text evidence="3">The sequence shown here is derived from an EMBL/GenBank/DDBJ whole genome shotgun (WGS) entry which is preliminary data.</text>
</comment>
<dbReference type="InterPro" id="IPR036388">
    <property type="entry name" value="WH-like_DNA-bd_sf"/>
</dbReference>
<dbReference type="PANTHER" id="PTHR38768:SF1">
    <property type="entry name" value="UPF0502 PROTEIN YCEH"/>
    <property type="match status" value="1"/>
</dbReference>
<evidence type="ECO:0000256" key="2">
    <source>
        <dbReference type="SAM" id="Coils"/>
    </source>
</evidence>
<accession>A0A502L064</accession>
<evidence type="ECO:0000256" key="1">
    <source>
        <dbReference type="HAMAP-Rule" id="MF_01584"/>
    </source>
</evidence>
<sequence>MISLSPEQARVIGVMLEKETTTPEQYPLSINGLANGCNQKSNREPVMSLSESDIQNIVDELVQMNQLMVDHKASGRVNKYFHRFCNTEFGSLQLTLQQRAIICVLLLRGPQTPGELRTRTNRLADFSDVSEVEAALTALQDLNGNVLVKKLAREPGKRESRYVQLFSDEEYIQAHEEPNAATEGVLSTSESQLLSERIIALEEQVASLTEKLTQLSAQLDD</sequence>
<dbReference type="SUPFAM" id="SSF46785">
    <property type="entry name" value="Winged helix' DNA-binding domain"/>
    <property type="match status" value="2"/>
</dbReference>
<dbReference type="Pfam" id="PF04337">
    <property type="entry name" value="DUF480"/>
    <property type="match status" value="1"/>
</dbReference>
<protein>
    <submittedName>
        <fullName evidence="3">DUF480 domain-containing protein</fullName>
    </submittedName>
</protein>
<dbReference type="Proteomes" id="UP000315303">
    <property type="component" value="Unassembled WGS sequence"/>
</dbReference>
<name>A0A502L064_9GAMM</name>
<evidence type="ECO:0000313" key="4">
    <source>
        <dbReference type="Proteomes" id="UP000315303"/>
    </source>
</evidence>
<dbReference type="OrthoDB" id="9784785at2"/>
<dbReference type="InterPro" id="IPR007432">
    <property type="entry name" value="DUF480"/>
</dbReference>